<feature type="transmembrane region" description="Helical" evidence="6">
    <location>
        <begin position="48"/>
        <end position="69"/>
    </location>
</feature>
<feature type="transmembrane region" description="Helical" evidence="6">
    <location>
        <begin position="139"/>
        <end position="158"/>
    </location>
</feature>
<keyword evidence="4 6" id="KW-1133">Transmembrane helix</keyword>
<evidence type="ECO:0000256" key="3">
    <source>
        <dbReference type="ARBA" id="ARBA00022692"/>
    </source>
</evidence>
<proteinExistence type="predicted"/>
<dbReference type="InterPro" id="IPR051449">
    <property type="entry name" value="ABC-2_transporter_component"/>
</dbReference>
<dbReference type="GO" id="GO:0005886">
    <property type="term" value="C:plasma membrane"/>
    <property type="evidence" value="ECO:0007669"/>
    <property type="project" value="UniProtKB-SubCell"/>
</dbReference>
<evidence type="ECO:0000256" key="2">
    <source>
        <dbReference type="ARBA" id="ARBA00022475"/>
    </source>
</evidence>
<sequence>MFAILKKEINSFFSSAIGYLVIAVFLIFNGLFLWIFPGEFNVFDFGVADLSSFFLLAPWILIFLIPAITMKSFSDEKKMGTLELLLTKPLGHWQIVGGKYLGALILVFLALIPTILYVFTVYKLGNPEGNMDMGSTIGSYFGLFFLISAYSSVGVFASTLSENQIVAFIAAVLICFLLYYGFEGISGLSFFGDIDLWIANLGMKAHFDSIGRGVIDTRDLIYFISVSLFFLYLTVFQLKKNA</sequence>
<dbReference type="InterPro" id="IPR019860">
    <property type="entry name" value="Motility-assoc_ABC_perm_GldF"/>
</dbReference>
<dbReference type="NCBIfam" id="TIGR03518">
    <property type="entry name" value="ABC_perm_GldF"/>
    <property type="match status" value="1"/>
</dbReference>
<evidence type="ECO:0000313" key="8">
    <source>
        <dbReference type="Proteomes" id="UP000468581"/>
    </source>
</evidence>
<feature type="transmembrane region" description="Helical" evidence="6">
    <location>
        <begin position="220"/>
        <end position="238"/>
    </location>
</feature>
<comment type="caution">
    <text evidence="7">The sequence shown here is derived from an EMBL/GenBank/DDBJ whole genome shotgun (WGS) entry which is preliminary data.</text>
</comment>
<keyword evidence="3 6" id="KW-0812">Transmembrane</keyword>
<keyword evidence="8" id="KW-1185">Reference proteome</keyword>
<evidence type="ECO:0000256" key="4">
    <source>
        <dbReference type="ARBA" id="ARBA00022989"/>
    </source>
</evidence>
<comment type="subcellular location">
    <subcellularLocation>
        <location evidence="1">Cell membrane</location>
        <topology evidence="1">Multi-pass membrane protein</topology>
    </subcellularLocation>
</comment>
<dbReference type="Proteomes" id="UP000468581">
    <property type="component" value="Unassembled WGS sequence"/>
</dbReference>
<evidence type="ECO:0000256" key="6">
    <source>
        <dbReference type="SAM" id="Phobius"/>
    </source>
</evidence>
<dbReference type="PANTHER" id="PTHR30294">
    <property type="entry name" value="MEMBRANE COMPONENT OF ABC TRANSPORTER YHHJ-RELATED"/>
    <property type="match status" value="1"/>
</dbReference>
<dbReference type="AlphaFoldDB" id="A0A6P0UEW7"/>
<dbReference type="Pfam" id="PF12679">
    <property type="entry name" value="ABC2_membrane_2"/>
    <property type="match status" value="1"/>
</dbReference>
<gene>
    <name evidence="7" type="primary">gldF</name>
    <name evidence="7" type="ORF">GWK08_00055</name>
</gene>
<feature type="transmembrane region" description="Helical" evidence="6">
    <location>
        <begin position="100"/>
        <end position="119"/>
    </location>
</feature>
<accession>A0A6P0UEW7</accession>
<keyword evidence="5 6" id="KW-0472">Membrane</keyword>
<evidence type="ECO:0000256" key="1">
    <source>
        <dbReference type="ARBA" id="ARBA00004651"/>
    </source>
</evidence>
<reference evidence="7 8" key="1">
    <citation type="submission" date="2020-01" db="EMBL/GenBank/DDBJ databases">
        <title>Leptobacterium flavescens.</title>
        <authorList>
            <person name="Wang G."/>
        </authorList>
    </citation>
    <scope>NUCLEOTIDE SEQUENCE [LARGE SCALE GENOMIC DNA]</scope>
    <source>
        <strain evidence="7 8">KCTC 22160</strain>
    </source>
</reference>
<dbReference type="PANTHER" id="PTHR30294:SF29">
    <property type="entry name" value="MULTIDRUG ABC TRANSPORTER PERMEASE YBHS-RELATED"/>
    <property type="match status" value="1"/>
</dbReference>
<organism evidence="7 8">
    <name type="scientific">Leptobacterium flavescens</name>
    <dbReference type="NCBI Taxonomy" id="472055"/>
    <lineage>
        <taxon>Bacteria</taxon>
        <taxon>Pseudomonadati</taxon>
        <taxon>Bacteroidota</taxon>
        <taxon>Flavobacteriia</taxon>
        <taxon>Flavobacteriales</taxon>
        <taxon>Flavobacteriaceae</taxon>
        <taxon>Leptobacterium</taxon>
    </lineage>
</organism>
<dbReference type="EMBL" id="JAABOO010000001">
    <property type="protein sequence ID" value="NER11821.1"/>
    <property type="molecule type" value="Genomic_DNA"/>
</dbReference>
<keyword evidence="2" id="KW-1003">Cell membrane</keyword>
<dbReference type="GO" id="GO:0140359">
    <property type="term" value="F:ABC-type transporter activity"/>
    <property type="evidence" value="ECO:0007669"/>
    <property type="project" value="InterPro"/>
</dbReference>
<feature type="transmembrane region" description="Helical" evidence="6">
    <location>
        <begin position="165"/>
        <end position="182"/>
    </location>
</feature>
<dbReference type="RefSeq" id="WP_163604857.1">
    <property type="nucleotide sequence ID" value="NZ_JAABOO010000001.1"/>
</dbReference>
<protein>
    <submittedName>
        <fullName evidence="7">Gliding motility-associated ABC transporter permease subunit GldF</fullName>
    </submittedName>
</protein>
<evidence type="ECO:0000256" key="5">
    <source>
        <dbReference type="ARBA" id="ARBA00023136"/>
    </source>
</evidence>
<name>A0A6P0UEW7_9FLAO</name>
<evidence type="ECO:0000313" key="7">
    <source>
        <dbReference type="EMBL" id="NER11821.1"/>
    </source>
</evidence>
<feature type="transmembrane region" description="Helical" evidence="6">
    <location>
        <begin position="12"/>
        <end position="36"/>
    </location>
</feature>